<accession>A0AAV4PAT7</accession>
<dbReference type="InterPro" id="IPR003915">
    <property type="entry name" value="PKD_2"/>
</dbReference>
<dbReference type="InterPro" id="IPR051223">
    <property type="entry name" value="Polycystin"/>
</dbReference>
<organism evidence="10 11">
    <name type="scientific">Caerostris extrusa</name>
    <name type="common">Bark spider</name>
    <name type="synonym">Caerostris bankana</name>
    <dbReference type="NCBI Taxonomy" id="172846"/>
    <lineage>
        <taxon>Eukaryota</taxon>
        <taxon>Metazoa</taxon>
        <taxon>Ecdysozoa</taxon>
        <taxon>Arthropoda</taxon>
        <taxon>Chelicerata</taxon>
        <taxon>Arachnida</taxon>
        <taxon>Araneae</taxon>
        <taxon>Araneomorphae</taxon>
        <taxon>Entelegynae</taxon>
        <taxon>Araneoidea</taxon>
        <taxon>Araneidae</taxon>
        <taxon>Caerostris</taxon>
    </lineage>
</organism>
<keyword evidence="11" id="KW-1185">Reference proteome</keyword>
<feature type="domain" description="Polycystin" evidence="9">
    <location>
        <begin position="2"/>
        <end position="47"/>
    </location>
</feature>
<dbReference type="PANTHER" id="PTHR10877:SF150">
    <property type="entry name" value="REJ DOMAIN-CONTAINING PROTEIN"/>
    <property type="match status" value="1"/>
</dbReference>
<name>A0AAV4PAT7_CAEEX</name>
<evidence type="ECO:0000256" key="3">
    <source>
        <dbReference type="ARBA" id="ARBA00022692"/>
    </source>
</evidence>
<evidence type="ECO:0000256" key="5">
    <source>
        <dbReference type="ARBA" id="ARBA00023136"/>
    </source>
</evidence>
<dbReference type="Proteomes" id="UP001054945">
    <property type="component" value="Unassembled WGS sequence"/>
</dbReference>
<keyword evidence="6" id="KW-0325">Glycoprotein</keyword>
<dbReference type="GO" id="GO:0016020">
    <property type="term" value="C:membrane"/>
    <property type="evidence" value="ECO:0007669"/>
    <property type="project" value="UniProtKB-SubCell"/>
</dbReference>
<dbReference type="GO" id="GO:0050982">
    <property type="term" value="P:detection of mechanical stimulus"/>
    <property type="evidence" value="ECO:0007669"/>
    <property type="project" value="TreeGrafter"/>
</dbReference>
<feature type="transmembrane region" description="Helical" evidence="7">
    <location>
        <begin position="187"/>
        <end position="210"/>
    </location>
</feature>
<dbReference type="PRINTS" id="PR01433">
    <property type="entry name" value="POLYCYSTIN2"/>
</dbReference>
<evidence type="ECO:0000256" key="7">
    <source>
        <dbReference type="SAM" id="Phobius"/>
    </source>
</evidence>
<dbReference type="Pfam" id="PF20519">
    <property type="entry name" value="Polycystin_dom"/>
    <property type="match status" value="1"/>
</dbReference>
<evidence type="ECO:0000259" key="9">
    <source>
        <dbReference type="Pfam" id="PF20519"/>
    </source>
</evidence>
<feature type="domain" description="Polycystin cation channel PKD1/PKD2" evidence="8">
    <location>
        <begin position="49"/>
        <end position="201"/>
    </location>
</feature>
<protein>
    <submittedName>
        <fullName evidence="10">Polycystin-2</fullName>
    </submittedName>
</protein>
<evidence type="ECO:0000313" key="10">
    <source>
        <dbReference type="EMBL" id="GIX93739.1"/>
    </source>
</evidence>
<dbReference type="AlphaFoldDB" id="A0AAV4PAT7"/>
<reference evidence="10 11" key="1">
    <citation type="submission" date="2021-06" db="EMBL/GenBank/DDBJ databases">
        <title>Caerostris extrusa draft genome.</title>
        <authorList>
            <person name="Kono N."/>
            <person name="Arakawa K."/>
        </authorList>
    </citation>
    <scope>NUCLEOTIDE SEQUENCE [LARGE SCALE GENOMIC DNA]</scope>
</reference>
<comment type="subcellular location">
    <subcellularLocation>
        <location evidence="1">Membrane</location>
        <topology evidence="1">Multi-pass membrane protein</topology>
    </subcellularLocation>
</comment>
<feature type="transmembrane region" description="Helical" evidence="7">
    <location>
        <begin position="144"/>
        <end position="166"/>
    </location>
</feature>
<evidence type="ECO:0000256" key="2">
    <source>
        <dbReference type="ARBA" id="ARBA00007200"/>
    </source>
</evidence>
<feature type="transmembrane region" description="Helical" evidence="7">
    <location>
        <begin position="52"/>
        <end position="73"/>
    </location>
</feature>
<comment type="caution">
    <text evidence="10">The sequence shown here is derived from an EMBL/GenBank/DDBJ whole genome shotgun (WGS) entry which is preliminary data.</text>
</comment>
<keyword evidence="4 7" id="KW-1133">Transmembrane helix</keyword>
<dbReference type="GO" id="GO:0005262">
    <property type="term" value="F:calcium channel activity"/>
    <property type="evidence" value="ECO:0007669"/>
    <property type="project" value="TreeGrafter"/>
</dbReference>
<dbReference type="GO" id="GO:0005509">
    <property type="term" value="F:calcium ion binding"/>
    <property type="evidence" value="ECO:0007669"/>
    <property type="project" value="InterPro"/>
</dbReference>
<dbReference type="Pfam" id="PF08016">
    <property type="entry name" value="PKD_channel"/>
    <property type="match status" value="1"/>
</dbReference>
<feature type="transmembrane region" description="Helical" evidence="7">
    <location>
        <begin position="20"/>
        <end position="40"/>
    </location>
</feature>
<gene>
    <name evidence="10" type="primary">Pkd2</name>
    <name evidence="10" type="ORF">CEXT_424321</name>
</gene>
<dbReference type="InterPro" id="IPR046791">
    <property type="entry name" value="Polycystin_dom"/>
</dbReference>
<dbReference type="PANTHER" id="PTHR10877">
    <property type="entry name" value="POLYCYSTIN FAMILY MEMBER"/>
    <property type="match status" value="1"/>
</dbReference>
<dbReference type="InterPro" id="IPR013122">
    <property type="entry name" value="PKD1_2_channel"/>
</dbReference>
<evidence type="ECO:0000313" key="11">
    <source>
        <dbReference type="Proteomes" id="UP001054945"/>
    </source>
</evidence>
<keyword evidence="3 7" id="KW-0812">Transmembrane</keyword>
<keyword evidence="5 7" id="KW-0472">Membrane</keyword>
<proteinExistence type="inferred from homology"/>
<feature type="transmembrane region" description="Helical" evidence="7">
    <location>
        <begin position="94"/>
        <end position="112"/>
    </location>
</feature>
<sequence length="220" mass="25761">MKKTRAVFAEFSVYNAQVNLFGVMTIVAEFLPGGGVVPFYRLEVIRLMRYHQGFGAFVLACELGYVIFTLYFLHREYKKFRLEGRDYFKSYWNWAEVMVISLSISAIVFYSYRMMITRKILSTFEKTHGNGYIKMQYVASVDEVFGFLMAFLMFIAILKFIKLVRFNKRMGILFSTLAMCAKDLKSFFVVFGVIYLAFCAVFLSGVWDYFARIFIFCHCC</sequence>
<evidence type="ECO:0000256" key="6">
    <source>
        <dbReference type="ARBA" id="ARBA00023180"/>
    </source>
</evidence>
<evidence type="ECO:0000259" key="8">
    <source>
        <dbReference type="Pfam" id="PF08016"/>
    </source>
</evidence>
<evidence type="ECO:0000256" key="1">
    <source>
        <dbReference type="ARBA" id="ARBA00004141"/>
    </source>
</evidence>
<evidence type="ECO:0000256" key="4">
    <source>
        <dbReference type="ARBA" id="ARBA00022989"/>
    </source>
</evidence>
<comment type="similarity">
    <text evidence="2">Belongs to the polycystin family.</text>
</comment>
<dbReference type="EMBL" id="BPLR01004292">
    <property type="protein sequence ID" value="GIX93739.1"/>
    <property type="molecule type" value="Genomic_DNA"/>
</dbReference>